<dbReference type="PANTHER" id="PTHR28106">
    <property type="entry name" value="MITOCHONDRIAL ATPASE COMPLEX SUBUNIT ATP10"/>
    <property type="match status" value="1"/>
</dbReference>
<dbReference type="InterPro" id="IPR007849">
    <property type="entry name" value="ATP10"/>
</dbReference>
<protein>
    <submittedName>
        <fullName evidence="1">ATPase assembly factor ATP10</fullName>
    </submittedName>
</protein>
<dbReference type="PANTHER" id="PTHR28106:SF1">
    <property type="entry name" value="MITOCHONDRIAL ATPASE COMPLEX SUBUNIT ATP10"/>
    <property type="match status" value="1"/>
</dbReference>
<evidence type="ECO:0000313" key="1">
    <source>
        <dbReference type="EMBL" id="KAK6926682.1"/>
    </source>
</evidence>
<dbReference type="AlphaFoldDB" id="A0AAN8VFT5"/>
<comment type="caution">
    <text evidence="1">The sequence shown here is derived from an EMBL/GenBank/DDBJ whole genome shotgun (WGS) entry which is preliminary data.</text>
</comment>
<evidence type="ECO:0000313" key="2">
    <source>
        <dbReference type="Proteomes" id="UP001370490"/>
    </source>
</evidence>
<dbReference type="GO" id="GO:0033615">
    <property type="term" value="P:mitochondrial proton-transporting ATP synthase complex assembly"/>
    <property type="evidence" value="ECO:0007669"/>
    <property type="project" value="TreeGrafter"/>
</dbReference>
<organism evidence="1 2">
    <name type="scientific">Dillenia turbinata</name>
    <dbReference type="NCBI Taxonomy" id="194707"/>
    <lineage>
        <taxon>Eukaryota</taxon>
        <taxon>Viridiplantae</taxon>
        <taxon>Streptophyta</taxon>
        <taxon>Embryophyta</taxon>
        <taxon>Tracheophyta</taxon>
        <taxon>Spermatophyta</taxon>
        <taxon>Magnoliopsida</taxon>
        <taxon>eudicotyledons</taxon>
        <taxon>Gunneridae</taxon>
        <taxon>Pentapetalae</taxon>
        <taxon>Dilleniales</taxon>
        <taxon>Dilleniaceae</taxon>
        <taxon>Dillenia</taxon>
    </lineage>
</organism>
<name>A0AAN8VFT5_9MAGN</name>
<keyword evidence="2" id="KW-1185">Reference proteome</keyword>
<dbReference type="EMBL" id="JBAMMX010000015">
    <property type="protein sequence ID" value="KAK6926682.1"/>
    <property type="molecule type" value="Genomic_DNA"/>
</dbReference>
<dbReference type="GO" id="GO:0005743">
    <property type="term" value="C:mitochondrial inner membrane"/>
    <property type="evidence" value="ECO:0007669"/>
    <property type="project" value="TreeGrafter"/>
</dbReference>
<proteinExistence type="predicted"/>
<gene>
    <name evidence="1" type="ORF">RJ641_008401</name>
</gene>
<dbReference type="Proteomes" id="UP001370490">
    <property type="component" value="Unassembled WGS sequence"/>
</dbReference>
<dbReference type="Pfam" id="PF05176">
    <property type="entry name" value="ATP-synt_10"/>
    <property type="match status" value="1"/>
</dbReference>
<reference evidence="1 2" key="1">
    <citation type="submission" date="2023-12" db="EMBL/GenBank/DDBJ databases">
        <title>A high-quality genome assembly for Dillenia turbinata (Dilleniales).</title>
        <authorList>
            <person name="Chanderbali A."/>
        </authorList>
    </citation>
    <scope>NUCLEOTIDE SEQUENCE [LARGE SCALE GENOMIC DNA]</scope>
    <source>
        <strain evidence="1">LSX21</strain>
        <tissue evidence="1">Leaf</tissue>
    </source>
</reference>
<accession>A0AAN8VFT5</accession>
<sequence>MSKLKQLSSFRSIIRLSSLNSRIIKLDESHFISPSHKLSQMTSTRFLDIYQMGNKEAIEKERARLKDEMNRGYFADIAELKQHGGKIEMANKIIIPAVAAMKFPAFEVTYSDGRTLKLPITTAANSATDSSNPAIPKASLLCLSFRAHSQAMVDTWTVPFLDAFRNSKDIQLFEVSFVESWFLSLKPIKWMLLRTMRKSNPEGKDDSLQRQVVYSFGDQYYFRKELKILNLLTGYIFLIDKFGRIRWQGFGQATMEELSSLMSCTSLLVGEK</sequence>